<dbReference type="SMART" id="SM00028">
    <property type="entry name" value="TPR"/>
    <property type="match status" value="3"/>
</dbReference>
<reference evidence="2 3" key="1">
    <citation type="submission" date="2018-06" db="EMBL/GenBank/DDBJ databases">
        <authorList>
            <consortium name="Pathogen Informatics"/>
            <person name="Doyle S."/>
        </authorList>
    </citation>
    <scope>NUCLEOTIDE SEQUENCE [LARGE SCALE GENOMIC DNA]</scope>
    <source>
        <strain evidence="2 3">NCTC11388</strain>
    </source>
</reference>
<dbReference type="InterPro" id="IPR011990">
    <property type="entry name" value="TPR-like_helical_dom_sf"/>
</dbReference>
<proteinExistence type="predicted"/>
<dbReference type="EMBL" id="UGYW01000002">
    <property type="protein sequence ID" value="SUJ29232.1"/>
    <property type="molecule type" value="Genomic_DNA"/>
</dbReference>
<evidence type="ECO:0000313" key="2">
    <source>
        <dbReference type="EMBL" id="SUJ29232.1"/>
    </source>
</evidence>
<dbReference type="PANTHER" id="PTHR12558">
    <property type="entry name" value="CELL DIVISION CYCLE 16,23,27"/>
    <property type="match status" value="1"/>
</dbReference>
<evidence type="ECO:0000256" key="1">
    <source>
        <dbReference type="PROSITE-ProRule" id="PRU00339"/>
    </source>
</evidence>
<feature type="repeat" description="TPR" evidence="1">
    <location>
        <begin position="385"/>
        <end position="418"/>
    </location>
</feature>
<dbReference type="Proteomes" id="UP000254893">
    <property type="component" value="Unassembled WGS sequence"/>
</dbReference>
<gene>
    <name evidence="2" type="ORF">NCTC11388_04571</name>
</gene>
<feature type="repeat" description="TPR" evidence="1">
    <location>
        <begin position="502"/>
        <end position="535"/>
    </location>
</feature>
<dbReference type="Gene3D" id="1.25.40.10">
    <property type="entry name" value="Tetratricopeptide repeat domain"/>
    <property type="match status" value="3"/>
</dbReference>
<dbReference type="PANTHER" id="PTHR12558:SF13">
    <property type="entry name" value="CELL DIVISION CYCLE PROTEIN 27 HOMOLOG"/>
    <property type="match status" value="1"/>
</dbReference>
<dbReference type="GO" id="GO:0016740">
    <property type="term" value="F:transferase activity"/>
    <property type="evidence" value="ECO:0007669"/>
    <property type="project" value="UniProtKB-KW"/>
</dbReference>
<dbReference type="InterPro" id="IPR019734">
    <property type="entry name" value="TPR_rpt"/>
</dbReference>
<accession>A0A380CX08</accession>
<dbReference type="RefSeq" id="WP_115171746.1">
    <property type="nucleotide sequence ID" value="NZ_UGYW01000002.1"/>
</dbReference>
<evidence type="ECO:0000313" key="3">
    <source>
        <dbReference type="Proteomes" id="UP000254893"/>
    </source>
</evidence>
<dbReference type="Pfam" id="PF13181">
    <property type="entry name" value="TPR_8"/>
    <property type="match status" value="1"/>
</dbReference>
<dbReference type="PROSITE" id="PS50005">
    <property type="entry name" value="TPR"/>
    <property type="match status" value="2"/>
</dbReference>
<organism evidence="2 3">
    <name type="scientific">Sphingobacterium spiritivorum</name>
    <name type="common">Flavobacterium spiritivorum</name>
    <dbReference type="NCBI Taxonomy" id="258"/>
    <lineage>
        <taxon>Bacteria</taxon>
        <taxon>Pseudomonadati</taxon>
        <taxon>Bacteroidota</taxon>
        <taxon>Sphingobacteriia</taxon>
        <taxon>Sphingobacteriales</taxon>
        <taxon>Sphingobacteriaceae</taxon>
        <taxon>Sphingobacterium</taxon>
    </lineage>
</organism>
<keyword evidence="1" id="KW-0802">TPR repeat</keyword>
<name>A0A380CX08_SPHSI</name>
<dbReference type="SUPFAM" id="SSF48452">
    <property type="entry name" value="TPR-like"/>
    <property type="match status" value="3"/>
</dbReference>
<protein>
    <submittedName>
        <fullName evidence="2">Predicted O-linked N-acetylglucosamine transferase, SPINDLY family</fullName>
    </submittedName>
</protein>
<sequence>MKTILQQQAWQALQEGNYKLAARNWIQGHCLPENLSELSELYQQVNTWNETSPDPDLCAILGLIALDNNEIFNSDREEALIQCVQWSKQGIALAPEHYSCIRHAGSALYWLKDWEAATKYYEKAVAISSSPTLQVRIFNIRNRNTAQPDFSSLHINMETEEAMEVYNAGVEINYLLNQYPEMPETERKRLTNLKTSCYERAYSLYRNTIVEKTGNPLNEDPHTFAMCCNNLAVEMRLLDQPDKAVAVTTEGMQYSYFSAILQNRFGAYLESGNSAEVVKDGELLIDDFAEQMDFLTYFNTIDHICNAHMELKNHEEALEWISLGQEEYYAIDATDPLISDPEIVRCFTNFFIYKANAEAALGIQPDTATAAAETEALLEEMPDNPSILISRANIFTEEGNYDKAIECYQYAIHLASEREAIRSAQVAFYNMGYLYVAHKRDNEAALDCFEQSITMGNPDFWCAYWATHCAYHLTENEKTIFYADSAIQVLPQQEGVTDDIVAELYEHLGSAQLDLELYAQAAQNYRQSLQYNFSQMVSDNLKLAEENIKNSGSGNFLRKLFGK</sequence>
<keyword evidence="2" id="KW-0808">Transferase</keyword>
<dbReference type="AlphaFoldDB" id="A0A380CX08"/>